<proteinExistence type="predicted"/>
<protein>
    <submittedName>
        <fullName evidence="1">Uncharacterized protein</fullName>
    </submittedName>
</protein>
<dbReference type="EMBL" id="CP036349">
    <property type="protein sequence ID" value="QDV75633.1"/>
    <property type="molecule type" value="Genomic_DNA"/>
</dbReference>
<dbReference type="RefSeq" id="WP_145115188.1">
    <property type="nucleotide sequence ID" value="NZ_CP036349.1"/>
</dbReference>
<dbReference type="Proteomes" id="UP000316426">
    <property type="component" value="Chromosome"/>
</dbReference>
<name>A0A518KCV1_9BACT</name>
<organism evidence="1 2">
    <name type="scientific">Botrimarina mediterranea</name>
    <dbReference type="NCBI Taxonomy" id="2528022"/>
    <lineage>
        <taxon>Bacteria</taxon>
        <taxon>Pseudomonadati</taxon>
        <taxon>Planctomycetota</taxon>
        <taxon>Planctomycetia</taxon>
        <taxon>Pirellulales</taxon>
        <taxon>Lacipirellulaceae</taxon>
        <taxon>Botrimarina</taxon>
    </lineage>
</organism>
<accession>A0A518KCV1</accession>
<dbReference type="KEGG" id="bmei:Spa11_38530"/>
<gene>
    <name evidence="1" type="ORF">Spa11_38530</name>
</gene>
<keyword evidence="2" id="KW-1185">Reference proteome</keyword>
<evidence type="ECO:0000313" key="1">
    <source>
        <dbReference type="EMBL" id="QDV75633.1"/>
    </source>
</evidence>
<sequence length="117" mass="12925">MRSRIVVAALAVVGIAAGIAEAGGPVMWPLYRATNYNWHANYAHQQYGQPVALVVPPTANLQTQYRWGVGSSRVGRLDHQFGRNWPGPGPHGGPFQPQPIWPQDTTQFGVYHVRAPW</sequence>
<evidence type="ECO:0000313" key="2">
    <source>
        <dbReference type="Proteomes" id="UP000316426"/>
    </source>
</evidence>
<dbReference type="AlphaFoldDB" id="A0A518KCV1"/>
<reference evidence="1 2" key="1">
    <citation type="submission" date="2019-02" db="EMBL/GenBank/DDBJ databases">
        <title>Deep-cultivation of Planctomycetes and their phenomic and genomic characterization uncovers novel biology.</title>
        <authorList>
            <person name="Wiegand S."/>
            <person name="Jogler M."/>
            <person name="Boedeker C."/>
            <person name="Pinto D."/>
            <person name="Vollmers J."/>
            <person name="Rivas-Marin E."/>
            <person name="Kohn T."/>
            <person name="Peeters S.H."/>
            <person name="Heuer A."/>
            <person name="Rast P."/>
            <person name="Oberbeckmann S."/>
            <person name="Bunk B."/>
            <person name="Jeske O."/>
            <person name="Meyerdierks A."/>
            <person name="Storesund J.E."/>
            <person name="Kallscheuer N."/>
            <person name="Luecker S."/>
            <person name="Lage O.M."/>
            <person name="Pohl T."/>
            <person name="Merkel B.J."/>
            <person name="Hornburger P."/>
            <person name="Mueller R.-W."/>
            <person name="Bruemmer F."/>
            <person name="Labrenz M."/>
            <person name="Spormann A.M."/>
            <person name="Op den Camp H."/>
            <person name="Overmann J."/>
            <person name="Amann R."/>
            <person name="Jetten M.S.M."/>
            <person name="Mascher T."/>
            <person name="Medema M.H."/>
            <person name="Devos D.P."/>
            <person name="Kaster A.-K."/>
            <person name="Ovreas L."/>
            <person name="Rohde M."/>
            <person name="Galperin M.Y."/>
            <person name="Jogler C."/>
        </authorList>
    </citation>
    <scope>NUCLEOTIDE SEQUENCE [LARGE SCALE GENOMIC DNA]</scope>
    <source>
        <strain evidence="1 2">Spa11</strain>
    </source>
</reference>